<accession>A0A939MFJ3</accession>
<dbReference type="KEGG" id="bban:J4G43_046060"/>
<protein>
    <submittedName>
        <fullName evidence="1">Uncharacterized protein</fullName>
    </submittedName>
</protein>
<name>A0A939MFJ3_9BRAD</name>
<dbReference type="EMBL" id="CP086136">
    <property type="protein sequence ID" value="UEM11745.1"/>
    <property type="molecule type" value="Genomic_DNA"/>
</dbReference>
<evidence type="ECO:0000313" key="3">
    <source>
        <dbReference type="Proteomes" id="UP000664702"/>
    </source>
</evidence>
<proteinExistence type="predicted"/>
<dbReference type="EMBL" id="JAGEMI010000001">
    <property type="protein sequence ID" value="MBO1868228.1"/>
    <property type="molecule type" value="Genomic_DNA"/>
</dbReference>
<evidence type="ECO:0000313" key="1">
    <source>
        <dbReference type="EMBL" id="MBO1868228.1"/>
    </source>
</evidence>
<reference evidence="1" key="1">
    <citation type="submission" date="2021-03" db="EMBL/GenBank/DDBJ databases">
        <title>Whole Genome Sequence of Bradyrhizobium sp. Strain 144S4.</title>
        <authorList>
            <person name="Bromfield E.S.P."/>
            <person name="Cloutier S."/>
        </authorList>
    </citation>
    <scope>NUCLEOTIDE SEQUENCE [LARGE SCALE GENOMIC DNA]</scope>
    <source>
        <strain evidence="1">144S4</strain>
    </source>
</reference>
<reference evidence="2 3" key="2">
    <citation type="journal article" date="2022" name="Int. J. Syst. Evol. Microbiol.">
        <title>Strains of Bradyrhizobium barranii sp. nov. associated with legumes native to Canada are symbionts of soybeans and belong to different subspecies (subsp. barranii subsp. nov. and subsp. apii subsp. nov.) and symbiovars (sv. glycinearum and sv. septentrionale).</title>
        <authorList>
            <person name="Bromfield E.S.P."/>
            <person name="Cloutier S."/>
            <person name="Wasai-Hara S."/>
            <person name="Minamisawa K."/>
        </authorList>
    </citation>
    <scope>NUCLEOTIDE SEQUENCE [LARGE SCALE GENOMIC DNA]</scope>
    <source>
        <strain evidence="2 3">144S4</strain>
    </source>
</reference>
<dbReference type="AlphaFoldDB" id="A0A939MFJ3"/>
<dbReference type="RefSeq" id="WP_208088783.1">
    <property type="nucleotide sequence ID" value="NZ_CP086136.1"/>
</dbReference>
<organism evidence="1">
    <name type="scientific">Bradyrhizobium barranii subsp. barranii</name>
    <dbReference type="NCBI Taxonomy" id="2823807"/>
    <lineage>
        <taxon>Bacteria</taxon>
        <taxon>Pseudomonadati</taxon>
        <taxon>Pseudomonadota</taxon>
        <taxon>Alphaproteobacteria</taxon>
        <taxon>Hyphomicrobiales</taxon>
        <taxon>Nitrobacteraceae</taxon>
        <taxon>Bradyrhizobium</taxon>
        <taxon>Bradyrhizobium barranii</taxon>
    </lineage>
</organism>
<dbReference type="Proteomes" id="UP000664702">
    <property type="component" value="Chromosome"/>
</dbReference>
<evidence type="ECO:0000313" key="2">
    <source>
        <dbReference type="EMBL" id="UEM11745.1"/>
    </source>
</evidence>
<gene>
    <name evidence="2" type="ORF">J4G43_046060</name>
    <name evidence="1" type="ORF">J4G43_47780</name>
</gene>
<sequence>MAASTAARCEAMISADDQQYLIWREGRAPTNWPRDADGKQTVEALREVVAAFVKQVPE</sequence>